<sequence length="21" mass="2560">CHTFFEFLLKCSLEIIQFEVI</sequence>
<reference evidence="1 2" key="1">
    <citation type="submission" date="2021-06" db="EMBL/GenBank/DDBJ databases">
        <title>Caerostris extrusa draft genome.</title>
        <authorList>
            <person name="Kono N."/>
            <person name="Arakawa K."/>
        </authorList>
    </citation>
    <scope>NUCLEOTIDE SEQUENCE [LARGE SCALE GENOMIC DNA]</scope>
</reference>
<evidence type="ECO:0000313" key="1">
    <source>
        <dbReference type="EMBL" id="GIY98438.1"/>
    </source>
</evidence>
<keyword evidence="2" id="KW-1185">Reference proteome</keyword>
<organism evidence="1 2">
    <name type="scientific">Caerostris extrusa</name>
    <name type="common">Bark spider</name>
    <name type="synonym">Caerostris bankana</name>
    <dbReference type="NCBI Taxonomy" id="172846"/>
    <lineage>
        <taxon>Eukaryota</taxon>
        <taxon>Metazoa</taxon>
        <taxon>Ecdysozoa</taxon>
        <taxon>Arthropoda</taxon>
        <taxon>Chelicerata</taxon>
        <taxon>Arachnida</taxon>
        <taxon>Araneae</taxon>
        <taxon>Araneomorphae</taxon>
        <taxon>Entelegynae</taxon>
        <taxon>Araneoidea</taxon>
        <taxon>Araneidae</taxon>
        <taxon>Caerostris</taxon>
    </lineage>
</organism>
<evidence type="ECO:0000313" key="2">
    <source>
        <dbReference type="Proteomes" id="UP001054945"/>
    </source>
</evidence>
<evidence type="ECO:0008006" key="3">
    <source>
        <dbReference type="Google" id="ProtNLM"/>
    </source>
</evidence>
<feature type="non-terminal residue" evidence="1">
    <location>
        <position position="1"/>
    </location>
</feature>
<name>A0AAV4XVU1_CAEEX</name>
<dbReference type="Proteomes" id="UP001054945">
    <property type="component" value="Unassembled WGS sequence"/>
</dbReference>
<dbReference type="AlphaFoldDB" id="A0AAV4XVU1"/>
<dbReference type="EMBL" id="BPLR01018294">
    <property type="protein sequence ID" value="GIY98438.1"/>
    <property type="molecule type" value="Genomic_DNA"/>
</dbReference>
<accession>A0AAV4XVU1</accession>
<gene>
    <name evidence="1" type="ORF">CEXT_492561</name>
</gene>
<comment type="caution">
    <text evidence="1">The sequence shown here is derived from an EMBL/GenBank/DDBJ whole genome shotgun (WGS) entry which is preliminary data.</text>
</comment>
<proteinExistence type="predicted"/>
<protein>
    <recommendedName>
        <fullName evidence="3">Myoglobin</fullName>
    </recommendedName>
</protein>